<evidence type="ECO:0000313" key="1">
    <source>
        <dbReference type="EMBL" id="CRL24293.1"/>
    </source>
</evidence>
<proteinExistence type="predicted"/>
<organism evidence="1 2">
    <name type="scientific">Penicillium camemberti (strain FM 013)</name>
    <dbReference type="NCBI Taxonomy" id="1429867"/>
    <lineage>
        <taxon>Eukaryota</taxon>
        <taxon>Fungi</taxon>
        <taxon>Dikarya</taxon>
        <taxon>Ascomycota</taxon>
        <taxon>Pezizomycotina</taxon>
        <taxon>Eurotiomycetes</taxon>
        <taxon>Eurotiomycetidae</taxon>
        <taxon>Eurotiales</taxon>
        <taxon>Aspergillaceae</taxon>
        <taxon>Penicillium</taxon>
    </lineage>
</organism>
<dbReference type="EMBL" id="HG793144">
    <property type="protein sequence ID" value="CRL24293.1"/>
    <property type="molecule type" value="Genomic_DNA"/>
</dbReference>
<keyword evidence="2" id="KW-1185">Reference proteome</keyword>
<dbReference type="AlphaFoldDB" id="A0A0G4PD86"/>
<accession>A0A0G4PD86</accession>
<reference evidence="1 2" key="1">
    <citation type="journal article" date="2014" name="Nat. Commun.">
        <title>Multiple recent horizontal transfers of a large genomic region in cheese making fungi.</title>
        <authorList>
            <person name="Cheeseman K."/>
            <person name="Ropars J."/>
            <person name="Renault P."/>
            <person name="Dupont J."/>
            <person name="Gouzy J."/>
            <person name="Branca A."/>
            <person name="Abraham A.L."/>
            <person name="Ceppi M."/>
            <person name="Conseiller E."/>
            <person name="Debuchy R."/>
            <person name="Malagnac F."/>
            <person name="Goarin A."/>
            <person name="Silar P."/>
            <person name="Lacoste S."/>
            <person name="Sallet E."/>
            <person name="Bensimon A."/>
            <person name="Giraud T."/>
            <person name="Brygoo Y."/>
        </authorList>
    </citation>
    <scope>NUCLEOTIDE SEQUENCE [LARGE SCALE GENOMIC DNA]</scope>
    <source>
        <strain evidence="2">FM 013</strain>
    </source>
</reference>
<dbReference type="Proteomes" id="UP000053732">
    <property type="component" value="Unassembled WGS sequence"/>
</dbReference>
<evidence type="ECO:0000313" key="2">
    <source>
        <dbReference type="Proteomes" id="UP000053732"/>
    </source>
</evidence>
<name>A0A0G4PD86_PENC3</name>
<gene>
    <name evidence="1" type="ORF">PCAMFM013_S011g000287</name>
</gene>
<sequence>MQTAAVARPHLLHIRSSFFLLRPMVSNSSPDYKALFLRAEEGRKQAELRQKQATAV</sequence>
<protein>
    <submittedName>
        <fullName evidence="1">Str. FM013</fullName>
    </submittedName>
</protein>